<proteinExistence type="predicted"/>
<keyword evidence="2" id="KW-1133">Transmembrane helix</keyword>
<gene>
    <name evidence="3" type="primary">LOC114338027</name>
</gene>
<evidence type="ECO:0000256" key="1">
    <source>
        <dbReference type="SAM" id="MobiDB-lite"/>
    </source>
</evidence>
<feature type="region of interest" description="Disordered" evidence="1">
    <location>
        <begin position="58"/>
        <end position="82"/>
    </location>
</feature>
<dbReference type="InParanoid" id="A0A6P7G5U4"/>
<sequence>IPSSNHQFCKEFITFNLLFQTAVLAFLAYLAALTAAQYNFGVFGDPFRGFGGGLGAIQATRDPRQNTGPVVFPPAPPDSGETSGVVVGASGYGFVPPQRSPYHSFFSYF</sequence>
<organism evidence="3">
    <name type="scientific">Diabrotica virgifera virgifera</name>
    <name type="common">western corn rootworm</name>
    <dbReference type="NCBI Taxonomy" id="50390"/>
    <lineage>
        <taxon>Eukaryota</taxon>
        <taxon>Metazoa</taxon>
        <taxon>Ecdysozoa</taxon>
        <taxon>Arthropoda</taxon>
        <taxon>Hexapoda</taxon>
        <taxon>Insecta</taxon>
        <taxon>Pterygota</taxon>
        <taxon>Neoptera</taxon>
        <taxon>Endopterygota</taxon>
        <taxon>Coleoptera</taxon>
        <taxon>Polyphaga</taxon>
        <taxon>Cucujiformia</taxon>
        <taxon>Chrysomeloidea</taxon>
        <taxon>Chrysomelidae</taxon>
        <taxon>Galerucinae</taxon>
        <taxon>Diabroticina</taxon>
        <taxon>Diabroticites</taxon>
        <taxon>Diabrotica</taxon>
    </lineage>
</organism>
<accession>A0A6P7G5U4</accession>
<reference evidence="3" key="1">
    <citation type="submission" date="2025-08" db="UniProtKB">
        <authorList>
            <consortium name="RefSeq"/>
        </authorList>
    </citation>
    <scope>IDENTIFICATION</scope>
    <source>
        <tissue evidence="3">Whole insect</tissue>
    </source>
</reference>
<feature type="transmembrane region" description="Helical" evidence="2">
    <location>
        <begin position="12"/>
        <end position="32"/>
    </location>
</feature>
<keyword evidence="2" id="KW-0472">Membrane</keyword>
<protein>
    <submittedName>
        <fullName evidence="3">Uncharacterized protein LOC114338027</fullName>
    </submittedName>
</protein>
<evidence type="ECO:0000256" key="2">
    <source>
        <dbReference type="SAM" id="Phobius"/>
    </source>
</evidence>
<feature type="non-terminal residue" evidence="3">
    <location>
        <position position="1"/>
    </location>
</feature>
<keyword evidence="2" id="KW-0812">Transmembrane</keyword>
<dbReference type="RefSeq" id="XP_028144409.1">
    <property type="nucleotide sequence ID" value="XM_028288608.1"/>
</dbReference>
<dbReference type="AlphaFoldDB" id="A0A6P7G5U4"/>
<name>A0A6P7G5U4_DIAVI</name>
<evidence type="ECO:0000313" key="3">
    <source>
        <dbReference type="RefSeq" id="XP_028144409.1"/>
    </source>
</evidence>